<keyword evidence="1" id="KW-0732">Signal</keyword>
<keyword evidence="3" id="KW-1185">Reference proteome</keyword>
<accession>A0A1Y6FCK3</accession>
<feature type="chain" id="PRO_5012057178" evidence="1">
    <location>
        <begin position="23"/>
        <end position="183"/>
    </location>
</feature>
<gene>
    <name evidence="2" type="ORF">SAMN06295905_2049</name>
</gene>
<dbReference type="Proteomes" id="UP000194474">
    <property type="component" value="Unassembled WGS sequence"/>
</dbReference>
<evidence type="ECO:0000256" key="1">
    <source>
        <dbReference type="SAM" id="SignalP"/>
    </source>
</evidence>
<reference evidence="3" key="1">
    <citation type="submission" date="2017-04" db="EMBL/GenBank/DDBJ databases">
        <authorList>
            <person name="Varghese N."/>
            <person name="Submissions S."/>
        </authorList>
    </citation>
    <scope>NUCLEOTIDE SEQUENCE [LARGE SCALE GENOMIC DNA]</scope>
</reference>
<sequence>MIKFMTALSIATLVSAGSLAIAQDAGVNAGAGAGVNAETPAGDVSVGTDANAGAATTTDTTKAGANANANANANAGGMSDNTYGSVMSSISGSASVDLSGVTDEANVTIVLLSSLQGNAANEASALDEALSADAEGQTTLHANIDANATIKAKLESEGYASSDVVAVKSNADGSVIVYVDDRA</sequence>
<feature type="signal peptide" evidence="1">
    <location>
        <begin position="1"/>
        <end position="22"/>
    </location>
</feature>
<dbReference type="EMBL" id="FXWK01000001">
    <property type="protein sequence ID" value="SMQ72136.1"/>
    <property type="molecule type" value="Genomic_DNA"/>
</dbReference>
<name>A0A1Y6FCK3_9HYPH</name>
<organism evidence="2 3">
    <name type="scientific">Devosia lucknowensis</name>
    <dbReference type="NCBI Taxonomy" id="1096929"/>
    <lineage>
        <taxon>Bacteria</taxon>
        <taxon>Pseudomonadati</taxon>
        <taxon>Pseudomonadota</taxon>
        <taxon>Alphaproteobacteria</taxon>
        <taxon>Hyphomicrobiales</taxon>
        <taxon>Devosiaceae</taxon>
        <taxon>Devosia</taxon>
    </lineage>
</organism>
<protein>
    <submittedName>
        <fullName evidence="2">Uncharacterized protein</fullName>
    </submittedName>
</protein>
<evidence type="ECO:0000313" key="3">
    <source>
        <dbReference type="Proteomes" id="UP000194474"/>
    </source>
</evidence>
<evidence type="ECO:0000313" key="2">
    <source>
        <dbReference type="EMBL" id="SMQ72136.1"/>
    </source>
</evidence>
<dbReference type="AlphaFoldDB" id="A0A1Y6FCK3"/>
<proteinExistence type="predicted"/>